<dbReference type="PANTHER" id="PTHR35119">
    <property type="entry name" value="PROTEIN POLYCHOME"/>
    <property type="match status" value="1"/>
</dbReference>
<dbReference type="InterPro" id="IPR034590">
    <property type="entry name" value="POLYCHOME/GIG1"/>
</dbReference>
<organism evidence="2 3">
    <name type="scientific">Lactuca saligna</name>
    <name type="common">Willowleaf lettuce</name>
    <dbReference type="NCBI Taxonomy" id="75948"/>
    <lineage>
        <taxon>Eukaryota</taxon>
        <taxon>Viridiplantae</taxon>
        <taxon>Streptophyta</taxon>
        <taxon>Embryophyta</taxon>
        <taxon>Tracheophyta</taxon>
        <taxon>Spermatophyta</taxon>
        <taxon>Magnoliopsida</taxon>
        <taxon>eudicotyledons</taxon>
        <taxon>Gunneridae</taxon>
        <taxon>Pentapetalae</taxon>
        <taxon>asterids</taxon>
        <taxon>campanulids</taxon>
        <taxon>Asterales</taxon>
        <taxon>Asteraceae</taxon>
        <taxon>Cichorioideae</taxon>
        <taxon>Cichorieae</taxon>
        <taxon>Lactucinae</taxon>
        <taxon>Lactuca</taxon>
    </lineage>
</organism>
<name>A0AA35ZSZ7_LACSI</name>
<dbReference type="Proteomes" id="UP001177003">
    <property type="component" value="Chromosome 8"/>
</dbReference>
<protein>
    <recommendedName>
        <fullName evidence="4">Protein POLYCHOME</fullName>
    </recommendedName>
</protein>
<feature type="compositionally biased region" description="Low complexity" evidence="1">
    <location>
        <begin position="149"/>
        <end position="165"/>
    </location>
</feature>
<evidence type="ECO:0000313" key="3">
    <source>
        <dbReference type="Proteomes" id="UP001177003"/>
    </source>
</evidence>
<dbReference type="EMBL" id="OX465084">
    <property type="protein sequence ID" value="CAI9297769.1"/>
    <property type="molecule type" value="Genomic_DNA"/>
</dbReference>
<dbReference type="PANTHER" id="PTHR35119:SF1">
    <property type="entry name" value="PROTEIN POLYCHOME"/>
    <property type="match status" value="1"/>
</dbReference>
<reference evidence="2" key="1">
    <citation type="submission" date="2023-04" db="EMBL/GenBank/DDBJ databases">
        <authorList>
            <person name="Vijverberg K."/>
            <person name="Xiong W."/>
            <person name="Schranz E."/>
        </authorList>
    </citation>
    <scope>NUCLEOTIDE SEQUENCE</scope>
</reference>
<evidence type="ECO:0000313" key="2">
    <source>
        <dbReference type="EMBL" id="CAI9297769.1"/>
    </source>
</evidence>
<keyword evidence="3" id="KW-1185">Reference proteome</keyword>
<gene>
    <name evidence="2" type="ORF">LSALG_LOCUS36556</name>
</gene>
<dbReference type="GO" id="GO:0051783">
    <property type="term" value="P:regulation of nuclear division"/>
    <property type="evidence" value="ECO:0007669"/>
    <property type="project" value="InterPro"/>
</dbReference>
<accession>A0AA35ZSZ7</accession>
<feature type="compositionally biased region" description="Gly residues" evidence="1">
    <location>
        <begin position="122"/>
        <end position="133"/>
    </location>
</feature>
<proteinExistence type="predicted"/>
<evidence type="ECO:0008006" key="4">
    <source>
        <dbReference type="Google" id="ProtNLM"/>
    </source>
</evidence>
<feature type="region of interest" description="Disordered" evidence="1">
    <location>
        <begin position="98"/>
        <end position="175"/>
    </location>
</feature>
<feature type="region of interest" description="Disordered" evidence="1">
    <location>
        <begin position="294"/>
        <end position="313"/>
    </location>
</feature>
<dbReference type="GO" id="GO:0005634">
    <property type="term" value="C:nucleus"/>
    <property type="evidence" value="ECO:0007669"/>
    <property type="project" value="InterPro"/>
</dbReference>
<evidence type="ECO:0000256" key="1">
    <source>
        <dbReference type="SAM" id="MobiDB-lite"/>
    </source>
</evidence>
<dbReference type="AlphaFoldDB" id="A0AA35ZSZ7"/>
<sequence>MGIAFGIYKPPNFHFKIRHFRLFQSSLSLSVHQRRLQKYQIKILKMPEARDRLARPNNGVAEIYRIRRSSVDSVGILPDNGDNERGFNQTPFRWGATPLTGGTSGQPMDGAPSTRTITGAATRGGGAGRGLFGTPGTVYRRGSRNQNTPPSGSTVRRGSGRRPGSQSVLPSWYPRTPLGDITHVVRAIERRRAHLVDGGGQVLGSPTPIRIDHQPAVHDPSPLGAHLEHELSLVTPNPKLATKTFRPPPLKIFIDVTNQDGGDSEFLTPQKKLLNSIDIVEKVVMEELHRLKRTPTAKKAEREKRVRTLMSMR</sequence>